<protein>
    <submittedName>
        <fullName evidence="1">Uncharacterized protein</fullName>
    </submittedName>
</protein>
<reference evidence="1 2" key="1">
    <citation type="submission" date="2024-02" db="EMBL/GenBank/DDBJ databases">
        <title>High-quality chromosome-scale genome assembly of Pensacola bahiagrass (Paspalum notatum Flugge var. saurae).</title>
        <authorList>
            <person name="Vega J.M."/>
            <person name="Podio M."/>
            <person name="Orjuela J."/>
            <person name="Siena L.A."/>
            <person name="Pessino S.C."/>
            <person name="Combes M.C."/>
            <person name="Mariac C."/>
            <person name="Albertini E."/>
            <person name="Pupilli F."/>
            <person name="Ortiz J.P.A."/>
            <person name="Leblanc O."/>
        </authorList>
    </citation>
    <scope>NUCLEOTIDE SEQUENCE [LARGE SCALE GENOMIC DNA]</scope>
    <source>
        <strain evidence="1">R1</strain>
        <tissue evidence="1">Leaf</tissue>
    </source>
</reference>
<proteinExistence type="predicted"/>
<organism evidence="1 2">
    <name type="scientific">Paspalum notatum var. saurae</name>
    <dbReference type="NCBI Taxonomy" id="547442"/>
    <lineage>
        <taxon>Eukaryota</taxon>
        <taxon>Viridiplantae</taxon>
        <taxon>Streptophyta</taxon>
        <taxon>Embryophyta</taxon>
        <taxon>Tracheophyta</taxon>
        <taxon>Spermatophyta</taxon>
        <taxon>Magnoliopsida</taxon>
        <taxon>Liliopsida</taxon>
        <taxon>Poales</taxon>
        <taxon>Poaceae</taxon>
        <taxon>PACMAD clade</taxon>
        <taxon>Panicoideae</taxon>
        <taxon>Andropogonodae</taxon>
        <taxon>Paspaleae</taxon>
        <taxon>Paspalinae</taxon>
        <taxon>Paspalum</taxon>
    </lineage>
</organism>
<evidence type="ECO:0000313" key="1">
    <source>
        <dbReference type="EMBL" id="WVZ97027.1"/>
    </source>
</evidence>
<dbReference type="AlphaFoldDB" id="A0AAQ3UV46"/>
<accession>A0AAQ3UV46</accession>
<keyword evidence="2" id="KW-1185">Reference proteome</keyword>
<sequence>MRREQQQLPSPFSALECSSSAARLHLPPFISEACLEHLPLLTCLIRSPMRDLPLLPTTTVPLNQAPRGKCCIGNYVPSCSTRSAATAAHPSLIFPSQDRQQSPILNISIALKRLPAAPRDLHLKIGANLFVILLGDVGSDYKADFVVQIVFLGLFGLQQMHGEQRKGSSSCRSHIKYSIRSIFCAKNGEFGSDARMVEAGKGFISSLHLYLIFLKVHLGPMAPTRKAPQRPWIYQHRTIRTQVPPMLSDRSV</sequence>
<dbReference type="Proteomes" id="UP001341281">
    <property type="component" value="Chromosome 10"/>
</dbReference>
<gene>
    <name evidence="1" type="ORF">U9M48_042593</name>
</gene>
<evidence type="ECO:0000313" key="2">
    <source>
        <dbReference type="Proteomes" id="UP001341281"/>
    </source>
</evidence>
<name>A0AAQ3UV46_PASNO</name>
<dbReference type="EMBL" id="CP144754">
    <property type="protein sequence ID" value="WVZ97027.1"/>
    <property type="molecule type" value="Genomic_DNA"/>
</dbReference>